<evidence type="ECO:0000256" key="2">
    <source>
        <dbReference type="SAM" id="Phobius"/>
    </source>
</evidence>
<feature type="transmembrane region" description="Helical" evidence="2">
    <location>
        <begin position="105"/>
        <end position="130"/>
    </location>
</feature>
<gene>
    <name evidence="3" type="ORF">BCR32DRAFT_330176</name>
</gene>
<dbReference type="OrthoDB" id="2140841at2759"/>
<proteinExistence type="predicted"/>
<evidence type="ECO:0000313" key="3">
    <source>
        <dbReference type="EMBL" id="ORX69319.1"/>
    </source>
</evidence>
<name>A0A1Y1W705_9FUNG</name>
<feature type="region of interest" description="Disordered" evidence="1">
    <location>
        <begin position="309"/>
        <end position="351"/>
    </location>
</feature>
<reference evidence="3 4" key="1">
    <citation type="submission" date="2016-08" db="EMBL/GenBank/DDBJ databases">
        <title>A Parts List for Fungal Cellulosomes Revealed by Comparative Genomics.</title>
        <authorList>
            <consortium name="DOE Joint Genome Institute"/>
            <person name="Haitjema C.H."/>
            <person name="Gilmore S.P."/>
            <person name="Henske J.K."/>
            <person name="Solomon K.V."/>
            <person name="De Groot R."/>
            <person name="Kuo A."/>
            <person name="Mondo S.J."/>
            <person name="Salamov A.A."/>
            <person name="Labutti K."/>
            <person name="Zhao Z."/>
            <person name="Chiniquy J."/>
            <person name="Barry K."/>
            <person name="Brewer H.M."/>
            <person name="Purvine S.O."/>
            <person name="Wright A.T."/>
            <person name="Boxma B."/>
            <person name="Van Alen T."/>
            <person name="Hackstein J.H."/>
            <person name="Baker S.E."/>
            <person name="Grigoriev I.V."/>
            <person name="O'Malley M.A."/>
        </authorList>
    </citation>
    <scope>NUCLEOTIDE SEQUENCE [LARGE SCALE GENOMIC DNA]</scope>
    <source>
        <strain evidence="3 4">S4</strain>
    </source>
</reference>
<evidence type="ECO:0000256" key="1">
    <source>
        <dbReference type="SAM" id="MobiDB-lite"/>
    </source>
</evidence>
<evidence type="ECO:0008006" key="5">
    <source>
        <dbReference type="Google" id="ProtNLM"/>
    </source>
</evidence>
<keyword evidence="2" id="KW-0472">Membrane</keyword>
<feature type="transmembrane region" description="Helical" evidence="2">
    <location>
        <begin position="73"/>
        <end position="99"/>
    </location>
</feature>
<accession>A0A1Y1W705</accession>
<keyword evidence="2" id="KW-0812">Transmembrane</keyword>
<reference evidence="3 4" key="2">
    <citation type="submission" date="2016-08" db="EMBL/GenBank/DDBJ databases">
        <title>Pervasive Adenine N6-methylation of Active Genes in Fungi.</title>
        <authorList>
            <consortium name="DOE Joint Genome Institute"/>
            <person name="Mondo S.J."/>
            <person name="Dannebaum R.O."/>
            <person name="Kuo R.C."/>
            <person name="Labutti K."/>
            <person name="Haridas S."/>
            <person name="Kuo A."/>
            <person name="Salamov A."/>
            <person name="Ahrendt S.R."/>
            <person name="Lipzen A."/>
            <person name="Sullivan W."/>
            <person name="Andreopoulos W.B."/>
            <person name="Clum A."/>
            <person name="Lindquist E."/>
            <person name="Daum C."/>
            <person name="Ramamoorthy G.K."/>
            <person name="Gryganskyi A."/>
            <person name="Culley D."/>
            <person name="Magnuson J.K."/>
            <person name="James T.Y."/>
            <person name="O'Malley M.A."/>
            <person name="Stajich J.E."/>
            <person name="Spatafora J.W."/>
            <person name="Visel A."/>
            <person name="Grigoriev I.V."/>
        </authorList>
    </citation>
    <scope>NUCLEOTIDE SEQUENCE [LARGE SCALE GENOMIC DNA]</scope>
    <source>
        <strain evidence="3 4">S4</strain>
    </source>
</reference>
<dbReference type="Proteomes" id="UP000193944">
    <property type="component" value="Unassembled WGS sequence"/>
</dbReference>
<feature type="transmembrane region" description="Helical" evidence="2">
    <location>
        <begin position="261"/>
        <end position="278"/>
    </location>
</feature>
<dbReference type="EMBL" id="MCFG01000419">
    <property type="protein sequence ID" value="ORX69319.1"/>
    <property type="molecule type" value="Genomic_DNA"/>
</dbReference>
<organism evidence="3 4">
    <name type="scientific">Anaeromyces robustus</name>
    <dbReference type="NCBI Taxonomy" id="1754192"/>
    <lineage>
        <taxon>Eukaryota</taxon>
        <taxon>Fungi</taxon>
        <taxon>Fungi incertae sedis</taxon>
        <taxon>Chytridiomycota</taxon>
        <taxon>Chytridiomycota incertae sedis</taxon>
        <taxon>Neocallimastigomycetes</taxon>
        <taxon>Neocallimastigales</taxon>
        <taxon>Neocallimastigaceae</taxon>
        <taxon>Anaeromyces</taxon>
    </lineage>
</organism>
<feature type="transmembrane region" description="Helical" evidence="2">
    <location>
        <begin position="142"/>
        <end position="167"/>
    </location>
</feature>
<comment type="caution">
    <text evidence="3">The sequence shown here is derived from an EMBL/GenBank/DDBJ whole genome shotgun (WGS) entry which is preliminary data.</text>
</comment>
<feature type="transmembrane region" description="Helical" evidence="2">
    <location>
        <begin position="40"/>
        <end position="61"/>
    </location>
</feature>
<sequence length="351" mass="39507">MNYGNDTIVEFIDNIVKRESNYSSQETIENVQFDNSSTVVANRMGIIVITLSWYFYGKYALLSLLGIKRHKNYNFLFPMTASLFAFVNNTGDLFFFIYRASSCKVFYHIFVGSATLNWAPISWLQAYRLAVISNIYLPKKGFYLVTATTFTLSIVYCTFYFCNLSIFGYQFNPTTGCAVTNPGTYSYYVMVSDIVDSAFAFTAICTLIYRSIKGLKELNTRNQKLNDLVGQGVLELLIITLAKIIIYPLIALTSKLPALDIFWDILSVIVIICGYELVNFPYSNNQNGGKGNGITRNIFTFIETSANYSFSSNTNSKTSRLSSGSLKDTTRSYNKNETTPAQPSTLKTEVV</sequence>
<keyword evidence="4" id="KW-1185">Reference proteome</keyword>
<keyword evidence="2" id="KW-1133">Transmembrane helix</keyword>
<evidence type="ECO:0000313" key="4">
    <source>
        <dbReference type="Proteomes" id="UP000193944"/>
    </source>
</evidence>
<protein>
    <recommendedName>
        <fullName evidence="5">G-protein coupled receptors family 1 profile domain-containing protein</fullName>
    </recommendedName>
</protein>
<dbReference type="AlphaFoldDB" id="A0A1Y1W705"/>
<feature type="transmembrane region" description="Helical" evidence="2">
    <location>
        <begin position="229"/>
        <end position="249"/>
    </location>
</feature>